<accession>A0AA36BX26</accession>
<sequence>MYRLILDLAPKEEFFNWAKTAKAARSSARWANESSVETDIGRSQNAERTATSRALQTGDQCPVRQTAAAAAQAAENKNQHIARLVRNAAANMAYNRDLLCCRLPFNKELLLDDDFQRHAAHNGHYRFSTATLTFIMIATQI</sequence>
<proteinExistence type="predicted"/>
<feature type="region of interest" description="Disordered" evidence="1">
    <location>
        <begin position="33"/>
        <end position="58"/>
    </location>
</feature>
<keyword evidence="3" id="KW-1185">Reference proteome</keyword>
<dbReference type="Proteomes" id="UP001162480">
    <property type="component" value="Chromosome 26"/>
</dbReference>
<dbReference type="AlphaFoldDB" id="A0AA36BX26"/>
<name>A0AA36BX26_OCTVU</name>
<evidence type="ECO:0000313" key="3">
    <source>
        <dbReference type="Proteomes" id="UP001162480"/>
    </source>
</evidence>
<gene>
    <name evidence="2" type="ORF">OCTVUL_1B018914</name>
</gene>
<reference evidence="2" key="1">
    <citation type="submission" date="2023-08" db="EMBL/GenBank/DDBJ databases">
        <authorList>
            <person name="Alioto T."/>
            <person name="Alioto T."/>
            <person name="Gomez Garrido J."/>
        </authorList>
    </citation>
    <scope>NUCLEOTIDE SEQUENCE</scope>
</reference>
<organism evidence="2 3">
    <name type="scientific">Octopus vulgaris</name>
    <name type="common">Common octopus</name>
    <dbReference type="NCBI Taxonomy" id="6645"/>
    <lineage>
        <taxon>Eukaryota</taxon>
        <taxon>Metazoa</taxon>
        <taxon>Spiralia</taxon>
        <taxon>Lophotrochozoa</taxon>
        <taxon>Mollusca</taxon>
        <taxon>Cephalopoda</taxon>
        <taxon>Coleoidea</taxon>
        <taxon>Octopodiformes</taxon>
        <taxon>Octopoda</taxon>
        <taxon>Incirrata</taxon>
        <taxon>Octopodidae</taxon>
        <taxon>Octopus</taxon>
    </lineage>
</organism>
<protein>
    <submittedName>
        <fullName evidence="2">Uncharacterized protein</fullName>
    </submittedName>
</protein>
<evidence type="ECO:0000256" key="1">
    <source>
        <dbReference type="SAM" id="MobiDB-lite"/>
    </source>
</evidence>
<evidence type="ECO:0000313" key="2">
    <source>
        <dbReference type="EMBL" id="CAI9741422.1"/>
    </source>
</evidence>
<dbReference type="EMBL" id="OX597839">
    <property type="protein sequence ID" value="CAI9741422.1"/>
    <property type="molecule type" value="Genomic_DNA"/>
</dbReference>